<evidence type="ECO:0000313" key="1">
    <source>
        <dbReference type="EMBL" id="ACG61846.1"/>
    </source>
</evidence>
<dbReference type="EMBL" id="CP001129">
    <property type="protein sequence ID" value="ACG61846.1"/>
    <property type="molecule type" value="Genomic_DNA"/>
</dbReference>
<dbReference type="AlphaFoldDB" id="B4U1H9"/>
<reference evidence="1 2" key="1">
    <citation type="journal article" date="2008" name="PLoS ONE">
        <title>Genome sequence of a lancefield group C Streptococcus zooepidemicus strain causing epidemic nephritis: new information about an old disease.</title>
        <authorList>
            <person name="Beres S.B."/>
            <person name="Sesso R."/>
            <person name="Pinto S.W.L."/>
            <person name="Hoe N.P."/>
            <person name="Porcella S.F."/>
            <person name="Deleo F.R."/>
            <person name="Musser J.M."/>
        </authorList>
    </citation>
    <scope>NUCLEOTIDE SEQUENCE [LARGE SCALE GENOMIC DNA]</scope>
    <source>
        <strain evidence="1 2">MGCS10565</strain>
    </source>
</reference>
<dbReference type="Proteomes" id="UP000001873">
    <property type="component" value="Chromosome"/>
</dbReference>
<dbReference type="HOGENOM" id="CLU_3012212_0_0_9"/>
<proteinExistence type="predicted"/>
<name>B4U1H9_STREM</name>
<protein>
    <submittedName>
        <fullName evidence="1">Uncharacterized protein</fullName>
    </submittedName>
</protein>
<dbReference type="KEGG" id="sez:Sez_0474"/>
<evidence type="ECO:0000313" key="2">
    <source>
        <dbReference type="Proteomes" id="UP000001873"/>
    </source>
</evidence>
<organism evidence="1 2">
    <name type="scientific">Streptococcus equi subsp. zooepidemicus (strain MGCS10565)</name>
    <dbReference type="NCBI Taxonomy" id="552526"/>
    <lineage>
        <taxon>Bacteria</taxon>
        <taxon>Bacillati</taxon>
        <taxon>Bacillota</taxon>
        <taxon>Bacilli</taxon>
        <taxon>Lactobacillales</taxon>
        <taxon>Streptococcaceae</taxon>
        <taxon>Streptococcus</taxon>
    </lineage>
</organism>
<accession>B4U1H9</accession>
<sequence length="56" mass="6228">MLPKPACLINGLLKRVKKAGAAWAQLFCSLEGFNLYELLFYWNCSFIGTALGIIGY</sequence>
<gene>
    <name evidence="1" type="ordered locus">Sez_0474</name>
</gene>